<dbReference type="InterPro" id="IPR025304">
    <property type="entry name" value="ALIX_V_dom"/>
</dbReference>
<evidence type="ECO:0000313" key="3">
    <source>
        <dbReference type="EMBL" id="KIO25074.1"/>
    </source>
</evidence>
<reference evidence="3 4" key="1">
    <citation type="submission" date="2014-04" db="EMBL/GenBank/DDBJ databases">
        <authorList>
            <consortium name="DOE Joint Genome Institute"/>
            <person name="Kuo A."/>
            <person name="Girlanda M."/>
            <person name="Perotto S."/>
            <person name="Kohler A."/>
            <person name="Nagy L.G."/>
            <person name="Floudas D."/>
            <person name="Copeland A."/>
            <person name="Barry K.W."/>
            <person name="Cichocki N."/>
            <person name="Veneault-Fourrey C."/>
            <person name="LaButti K."/>
            <person name="Lindquist E.A."/>
            <person name="Lipzen A."/>
            <person name="Lundell T."/>
            <person name="Morin E."/>
            <person name="Murat C."/>
            <person name="Sun H."/>
            <person name="Tunlid A."/>
            <person name="Henrissat B."/>
            <person name="Grigoriev I.V."/>
            <person name="Hibbett D.S."/>
            <person name="Martin F."/>
            <person name="Nordberg H.P."/>
            <person name="Cantor M.N."/>
            <person name="Hua S.X."/>
        </authorList>
    </citation>
    <scope>NUCLEOTIDE SEQUENCE [LARGE SCALE GENOMIC DNA]</scope>
    <source>
        <strain evidence="3 4">MUT 4182</strain>
    </source>
</reference>
<accession>A0A0C3QH93</accession>
<dbReference type="HOGENOM" id="CLU_007181_2_1_1"/>
<dbReference type="OrthoDB" id="64867at2759"/>
<protein>
    <recommendedName>
        <fullName evidence="2">BRO1 domain-containing protein</fullName>
    </recommendedName>
</protein>
<evidence type="ECO:0000313" key="4">
    <source>
        <dbReference type="Proteomes" id="UP000054248"/>
    </source>
</evidence>
<dbReference type="InterPro" id="IPR038499">
    <property type="entry name" value="BRO1_sf"/>
</dbReference>
<feature type="domain" description="BRO1" evidence="2">
    <location>
        <begin position="3"/>
        <end position="374"/>
    </location>
</feature>
<organism evidence="3 4">
    <name type="scientific">Tulasnella calospora MUT 4182</name>
    <dbReference type="NCBI Taxonomy" id="1051891"/>
    <lineage>
        <taxon>Eukaryota</taxon>
        <taxon>Fungi</taxon>
        <taxon>Dikarya</taxon>
        <taxon>Basidiomycota</taxon>
        <taxon>Agaricomycotina</taxon>
        <taxon>Agaricomycetes</taxon>
        <taxon>Cantharellales</taxon>
        <taxon>Tulasnellaceae</taxon>
        <taxon>Tulasnella</taxon>
    </lineage>
</organism>
<comment type="similarity">
    <text evidence="1">Belongs to the palA/RIM20 family.</text>
</comment>
<name>A0A0C3QH93_9AGAM</name>
<dbReference type="Pfam" id="PF03097">
    <property type="entry name" value="BRO1"/>
    <property type="match status" value="1"/>
</dbReference>
<evidence type="ECO:0000256" key="1">
    <source>
        <dbReference type="ARBA" id="ARBA00038154"/>
    </source>
</evidence>
<sequence length="740" mass="82220">MSNQLIIPFKLSRPVDIKSSVKNYIERQHPETHPDAFRADVEEWEALRKDAISGGVHVSRINLLLRYQAQLVFILTKLPPDIGLEVSYDPVFRTRSTSPLSAPNLYLELVGTVFNLASLYCQLARSQDRSQPEGVKFATNYNLQASSALSHIVDTVLPSLQTSYGQPLPIDMTAPFFESLKWLTLAQAQECALGKAISSNARTGLLAKIAMRTAEHYKSSWSAIENSVPSVANAFPPEWRAHLQIKALQFEAFAHQQLSLDNNANGQYGEEVGRLQLAAGLAKQASEKANATSGVAKSVKDEVTKLRNDIAKELATSSKDNDLIYHKDVPAPEALPKIAGIDLAKATAIPELTQPSFLVGPSRESPIFGDLLAHGARAAVELYKDRLSNYIKDDIVDVQKGLDADISIKLHELSLPAALDALDKKIGLPPSLLAKAEDVRQNEGNKKIASLMQDVATIANHCKDAIHATARILETEAQQDAVFQFTFNGDPHISREASNHANHTLLQDTLKFQQAFMTATESDTQIRDAWLSWREAIDLLAGSEAEIESAVPASSSARSASSTILPYARELRRLLEELEDLKSSRAEVVNAARHMAAMDDIRRRIELEASAMERWVEVKPAMFEDTITSELEKYDKYHAQLEEGGQKQAALLKKIEVANTRFIDSRKRDPLVEQREQALATLYTAYNEYKKTIGDLSQGLEFYNKLSVVTTQLAENCRVWAAERDAEVKWVETRIDWRGN</sequence>
<dbReference type="PANTHER" id="PTHR23030:SF39">
    <property type="entry name" value="PROGRAMMED CELL DEATH 6-INTERACTING PROTEIN"/>
    <property type="match status" value="1"/>
</dbReference>
<dbReference type="Gene3D" id="1.20.120.560">
    <property type="entry name" value="alix/aip1 in complex with the ypdl late domain"/>
    <property type="match status" value="1"/>
</dbReference>
<dbReference type="SMART" id="SM01041">
    <property type="entry name" value="BRO1"/>
    <property type="match status" value="1"/>
</dbReference>
<reference evidence="4" key="2">
    <citation type="submission" date="2015-01" db="EMBL/GenBank/DDBJ databases">
        <title>Evolutionary Origins and Diversification of the Mycorrhizal Mutualists.</title>
        <authorList>
            <consortium name="DOE Joint Genome Institute"/>
            <consortium name="Mycorrhizal Genomics Consortium"/>
            <person name="Kohler A."/>
            <person name="Kuo A."/>
            <person name="Nagy L.G."/>
            <person name="Floudas D."/>
            <person name="Copeland A."/>
            <person name="Barry K.W."/>
            <person name="Cichocki N."/>
            <person name="Veneault-Fourrey C."/>
            <person name="LaButti K."/>
            <person name="Lindquist E.A."/>
            <person name="Lipzen A."/>
            <person name="Lundell T."/>
            <person name="Morin E."/>
            <person name="Murat C."/>
            <person name="Riley R."/>
            <person name="Ohm R."/>
            <person name="Sun H."/>
            <person name="Tunlid A."/>
            <person name="Henrissat B."/>
            <person name="Grigoriev I.V."/>
            <person name="Hibbett D.S."/>
            <person name="Martin F."/>
        </authorList>
    </citation>
    <scope>NUCLEOTIDE SEQUENCE [LARGE SCALE GENOMIC DNA]</scope>
    <source>
        <strain evidence="4">MUT 4182</strain>
    </source>
</reference>
<dbReference type="Gene3D" id="1.20.140.50">
    <property type="entry name" value="alix/aip1 like domains"/>
    <property type="match status" value="1"/>
</dbReference>
<evidence type="ECO:0000259" key="2">
    <source>
        <dbReference type="PROSITE" id="PS51180"/>
    </source>
</evidence>
<dbReference type="AlphaFoldDB" id="A0A0C3QH93"/>
<dbReference type="EMBL" id="KN823049">
    <property type="protein sequence ID" value="KIO25074.1"/>
    <property type="molecule type" value="Genomic_DNA"/>
</dbReference>
<dbReference type="Proteomes" id="UP000054248">
    <property type="component" value="Unassembled WGS sequence"/>
</dbReference>
<dbReference type="GO" id="GO:0005768">
    <property type="term" value="C:endosome"/>
    <property type="evidence" value="ECO:0007669"/>
    <property type="project" value="TreeGrafter"/>
</dbReference>
<dbReference type="PROSITE" id="PS51180">
    <property type="entry name" value="BRO1"/>
    <property type="match status" value="1"/>
</dbReference>
<proteinExistence type="inferred from homology"/>
<dbReference type="STRING" id="1051891.A0A0C3QH93"/>
<dbReference type="InterPro" id="IPR004328">
    <property type="entry name" value="BRO1_dom"/>
</dbReference>
<keyword evidence="4" id="KW-1185">Reference proteome</keyword>
<dbReference type="Gene3D" id="1.25.40.280">
    <property type="entry name" value="alix/aip1 like domains"/>
    <property type="match status" value="1"/>
</dbReference>
<dbReference type="Pfam" id="PF13949">
    <property type="entry name" value="ALIX_LYPXL_bnd"/>
    <property type="match status" value="1"/>
</dbReference>
<gene>
    <name evidence="3" type="ORF">M407DRAFT_76167</name>
</gene>
<dbReference type="PANTHER" id="PTHR23030">
    <property type="entry name" value="PCD6 INTERACTING PROTEIN-RELATED"/>
    <property type="match status" value="1"/>
</dbReference>